<dbReference type="GO" id="GO:0016020">
    <property type="term" value="C:membrane"/>
    <property type="evidence" value="ECO:0007669"/>
    <property type="project" value="UniProtKB-SubCell"/>
</dbReference>
<dbReference type="InterPro" id="IPR051342">
    <property type="entry name" value="PDZ_scaffold"/>
</dbReference>
<feature type="compositionally biased region" description="Pro residues" evidence="5">
    <location>
        <begin position="1274"/>
        <end position="1288"/>
    </location>
</feature>
<keyword evidence="8" id="KW-1185">Reference proteome</keyword>
<feature type="region of interest" description="Disordered" evidence="5">
    <location>
        <begin position="358"/>
        <end position="498"/>
    </location>
</feature>
<keyword evidence="2" id="KW-0597">Phosphoprotein</keyword>
<feature type="domain" description="PDZ" evidence="6">
    <location>
        <begin position="2069"/>
        <end position="2151"/>
    </location>
</feature>
<feature type="domain" description="PDZ" evidence="6">
    <location>
        <begin position="835"/>
        <end position="910"/>
    </location>
</feature>
<dbReference type="CDD" id="cd06674">
    <property type="entry name" value="PDZ11_MUPP1-PDZ9_PATJ-like"/>
    <property type="match status" value="1"/>
</dbReference>
<feature type="region of interest" description="Disordered" evidence="5">
    <location>
        <begin position="1265"/>
        <end position="1497"/>
    </location>
</feature>
<evidence type="ECO:0000256" key="4">
    <source>
        <dbReference type="ARBA" id="ARBA00023136"/>
    </source>
</evidence>
<sequence length="2343" mass="254922">ERREEKGDGMSDIEEARVRKVLEELRKRNKNNEVAADIARLESLLDHPVFRKNSEKRKKAIPPPLPVQEATLNEPSTSFEKKSNQSSNSTFSHPHHNISRPPVEALRAAIRSILGPFITPNQKVVYVEVEDVTTWKPGIQEEIRATVDGQEHVFLKFKAPPLTAPRDHLRVRSSDYLLSLVPSDCSSPPLLFSPLDSLARCDRLHAVLSSAAAAAAKTPSPARKSIVLALLRTRKTMVLTSEHCQVEIVRLPMDDGGLGFGIVGGASTGVVIKTVLPGSPAAKDARLRPGDHILHVGSMSTQGLSSQQVATILRQQDRVVEMIVARPINISDRPPDTQTCWTMATRAALNPQMLEESVTRAAATANGSASKTTSTNSVNSGSTVAVAKSVDQSPSETKSIEESRRACEEIPPSTSKDKEIDCPMEEDDLPPPPQHLSSCGSTPTSSRQTVQEMPVPPSGPGRPTELAVQRNREEVDTSAAAVPLSTETSQNGDNSPVGEIMSLRSLQEMALTVFCRENWSHLPYETVELELNRDPALGLGITVAGYVHRKDVVEEIGGIFVKSLVPKSAAEKCGKIRVHDLILDVNGCSLEHLSHADSVRALVRSGSLVRLRLIRFPTKSPQALCLKMLHQQETDTQVIDVQMSNPNLVEDWKRKLPDDVDIISVAIRPEKGDLTDGGLGIALEGTVDVIDGTQLHPHHYIESIRAGGPGAKAGILQAGDELLQVNHFPLYGESHVTVRQALTRAAQSGAPVTIIVARKAQTVNFFSPRIEQRSLPLAYPLLAQGSTRIVKAKSEVSVTPATETTALLEQVSRRLRSRSLEPLAGLAVWNCVPLVVHLMKDSKGLGFSIVDYRDPIHPSESVIVVQSLVPGGIAQADGRIVPGDRLLFVNEHDLSNSTLERAVSVLKSAPMGRVRLGIAKPISVDQNRSIAHTPLFSRSERLLAARSSPRLSRRQEPSSLSQETVWIGAEQYRKLHPQGYFSSRSPSAHSERSLDATSDISMTSFSPCSTRSVSPACSPMRGSWAHDIIFLPSHLERTIKITKGPLALGLTVDGEREKGVNGCVVRSVCSKKAVGLDGRIQVGDYIVRVNTENMRNVTNSQGRAILKRANLVGASISVTYITGADAKLWKERFHRSDLSPAPISKLSPKVFPKFYRSPFMGGRKEMEISNVETTSHHSLLDSPLLNSEADIPNIPHDRISEGEEGFGRELVQQKEASPKPHRLIDGFDLDFSINLDAFVDDLIESAIEDALHDFLISLHLSDWKGRPTESARSTPPPLPESSPPPTPSTSPSHAEHHSRESISPLKSFSSHRADSQGTIDEAQPESLREDSSLREETPVEEKRPQPIEHQYEEPSGSEEVVHAQPESSEDRTPRESPKKEEKEEETPRSNRSPDFGSPKRSLIRRDSEPNLGSPSSFHKTLVQEIIEDIQAERNSPKKAPRQLPGSNQENRQPELKLHVEEDLKLTITSDTSAPSSRERDRESPSSEQQPMRSPKSKFWGDVRSVVLERPPNKSFGISIVGGRVEVSHKGGLPGTGNTVSGIFIKSVLENSPAGQSGAIHMGDRVISVNDIDLRDATHEEAVTAIKNAKNPVRFSLQSLHSFNPHATVRSSASTSTVGSIRIETGITGEITVVREEVSPLAQERREASLPPQETTTTQPQKDFHKTSSNGSMPRKISEPLIVSDVSSSETKEEEEMEEEVQRVEIHREEEGPPEEEEEERPTKMPSPPPPAPPMSLPTPSTSSSTQNDRKRRMDDLGVEPTSAGFLPKAVDDDEEESRFGYTKAKLDRKYGYFGAEVIMMPLDKVPEAGLGVSLAGTNDRLRKDPAIFVVAVKTACPLTIKVGDELLEVCGRVLLGQSHIAASHIIRECAERGYMELVVLRRAVPLELPVLLEEPSLSPEEEKIETIALPSDEVELKREEDPTPPPSSDMPPAGDNNSSAETTLQSVENIRKKSFTGDKVPIDAGKETAIQIDKDGKGLGLSIVGGSDTVLGTVVIHEVYPDGAAAADGRLRPGDQVLEVNGTSLRGVSHEQAISLLRRTPPKVRLLVYRDANLQMSLLDPTQIYNMFELELTKRPGRGLGLSIVGRKNEPGVYVSEVVKGGAAEADGRLMTGDQILSINGEDCANSMQEEVAATLKTCVGKVAMKIGRWKISEATDRVHAAAAAAYGKESMPPMVKLPYPAPPNINATPISPTPQRVIITHTPPEGEISTEATSSSIATGLSPVAEEPSSGDQKSIGMESGSHSDIELIPSLREDGSETLLIELKKCPDQQLGMGIGKRTRGILVTSLQPGSAAAEKLKVGDRILAVNALPVTDQLSAVTFVKSSGERLYLQVARPRSTPTA</sequence>
<accession>A0AAN4ZA54</accession>
<feature type="compositionally biased region" description="Basic and acidic residues" evidence="5">
    <location>
        <begin position="1368"/>
        <end position="1388"/>
    </location>
</feature>
<feature type="compositionally biased region" description="Polar residues" evidence="5">
    <location>
        <begin position="70"/>
        <end position="92"/>
    </location>
</feature>
<feature type="compositionally biased region" description="Polar residues" evidence="5">
    <location>
        <begin position="435"/>
        <end position="451"/>
    </location>
</feature>
<feature type="compositionally biased region" description="Polar residues" evidence="5">
    <location>
        <begin position="1304"/>
        <end position="1318"/>
    </location>
</feature>
<dbReference type="Gene3D" id="2.30.42.10">
    <property type="match status" value="10"/>
</dbReference>
<feature type="domain" description="PDZ" evidence="6">
    <location>
        <begin position="528"/>
        <end position="617"/>
    </location>
</feature>
<evidence type="ECO:0000259" key="6">
    <source>
        <dbReference type="PROSITE" id="PS50106"/>
    </source>
</evidence>
<feature type="region of interest" description="Disordered" evidence="5">
    <location>
        <begin position="1910"/>
        <end position="1950"/>
    </location>
</feature>
<feature type="compositionally biased region" description="Low complexity" evidence="5">
    <location>
        <begin position="368"/>
        <end position="387"/>
    </location>
</feature>
<keyword evidence="4" id="KW-0472">Membrane</keyword>
<gene>
    <name evidence="7" type="ORF">PMAYCL1PPCAC_07552</name>
</gene>
<organism evidence="7 8">
    <name type="scientific">Pristionchus mayeri</name>
    <dbReference type="NCBI Taxonomy" id="1317129"/>
    <lineage>
        <taxon>Eukaryota</taxon>
        <taxon>Metazoa</taxon>
        <taxon>Ecdysozoa</taxon>
        <taxon>Nematoda</taxon>
        <taxon>Chromadorea</taxon>
        <taxon>Rhabditida</taxon>
        <taxon>Rhabditina</taxon>
        <taxon>Diplogasteromorpha</taxon>
        <taxon>Diplogasteroidea</taxon>
        <taxon>Neodiplogasteridae</taxon>
        <taxon>Pristionchus</taxon>
    </lineage>
</organism>
<feature type="region of interest" description="Disordered" evidence="5">
    <location>
        <begin position="54"/>
        <end position="99"/>
    </location>
</feature>
<dbReference type="CDD" id="cd06669">
    <property type="entry name" value="PDZ5_MUPP1-like"/>
    <property type="match status" value="1"/>
</dbReference>
<feature type="domain" description="PDZ" evidence="6">
    <location>
        <begin position="248"/>
        <end position="328"/>
    </location>
</feature>
<dbReference type="SUPFAM" id="SSF50156">
    <property type="entry name" value="PDZ domain-like"/>
    <property type="match status" value="10"/>
</dbReference>
<dbReference type="FunFam" id="2.30.42.10:FF:000038">
    <property type="entry name" value="Multiple PDZ domain protein isoform X1"/>
    <property type="match status" value="1"/>
</dbReference>
<feature type="compositionally biased region" description="Pro residues" evidence="5">
    <location>
        <begin position="1724"/>
        <end position="1736"/>
    </location>
</feature>
<feature type="region of interest" description="Disordered" evidence="5">
    <location>
        <begin position="1638"/>
        <end position="1777"/>
    </location>
</feature>
<comment type="subcellular location">
    <subcellularLocation>
        <location evidence="1">Membrane</location>
    </subcellularLocation>
</comment>
<dbReference type="EMBL" id="BTRK01000002">
    <property type="protein sequence ID" value="GMR37357.1"/>
    <property type="molecule type" value="Genomic_DNA"/>
</dbReference>
<dbReference type="PANTHER" id="PTHR19964:SF92">
    <property type="entry name" value="PATJ HOMOLOG"/>
    <property type="match status" value="1"/>
</dbReference>
<feature type="compositionally biased region" description="Basic and acidic residues" evidence="5">
    <location>
        <begin position="1326"/>
        <end position="1352"/>
    </location>
</feature>
<dbReference type="PANTHER" id="PTHR19964">
    <property type="entry name" value="MULTIPLE PDZ DOMAIN PROTEIN"/>
    <property type="match status" value="1"/>
</dbReference>
<dbReference type="Proteomes" id="UP001328107">
    <property type="component" value="Unassembled WGS sequence"/>
</dbReference>
<feature type="compositionally biased region" description="Basic and acidic residues" evidence="5">
    <location>
        <begin position="398"/>
        <end position="408"/>
    </location>
</feature>
<name>A0AAN4ZA54_9BILA</name>
<dbReference type="CDD" id="cd06673">
    <property type="entry name" value="PDZ10_MUPP1-PDZ8_PATJ-like"/>
    <property type="match status" value="1"/>
</dbReference>
<feature type="domain" description="PDZ" evidence="6">
    <location>
        <begin position="1799"/>
        <end position="1881"/>
    </location>
</feature>
<feature type="compositionally biased region" description="Basic and acidic residues" evidence="5">
    <location>
        <begin position="1451"/>
        <end position="1464"/>
    </location>
</feature>
<reference evidence="8" key="1">
    <citation type="submission" date="2022-10" db="EMBL/GenBank/DDBJ databases">
        <title>Genome assembly of Pristionchus species.</title>
        <authorList>
            <person name="Yoshida K."/>
            <person name="Sommer R.J."/>
        </authorList>
    </citation>
    <scope>NUCLEOTIDE SEQUENCE [LARGE SCALE GENOMIC DNA]</scope>
    <source>
        <strain evidence="8">RS5460</strain>
    </source>
</reference>
<feature type="compositionally biased region" description="Basic and acidic residues" evidence="5">
    <location>
        <begin position="1699"/>
        <end position="1710"/>
    </location>
</feature>
<evidence type="ECO:0000313" key="7">
    <source>
        <dbReference type="EMBL" id="GMR37357.1"/>
    </source>
</evidence>
<evidence type="ECO:0000256" key="2">
    <source>
        <dbReference type="ARBA" id="ARBA00022553"/>
    </source>
</evidence>
<dbReference type="FunFam" id="2.30.42.10:FF:000070">
    <property type="entry name" value="Multiple PDZ domain protein"/>
    <property type="match status" value="1"/>
</dbReference>
<proteinExistence type="predicted"/>
<dbReference type="SMART" id="SM00228">
    <property type="entry name" value="PDZ"/>
    <property type="match status" value="10"/>
</dbReference>
<feature type="region of interest" description="Disordered" evidence="5">
    <location>
        <begin position="2207"/>
        <end position="2244"/>
    </location>
</feature>
<feature type="compositionally biased region" description="Low complexity" evidence="5">
    <location>
        <begin position="1650"/>
        <end position="1660"/>
    </location>
</feature>
<feature type="domain" description="PDZ" evidence="6">
    <location>
        <begin position="1504"/>
        <end position="1600"/>
    </location>
</feature>
<dbReference type="InterPro" id="IPR036034">
    <property type="entry name" value="PDZ_sf"/>
</dbReference>
<feature type="compositionally biased region" description="Polar residues" evidence="5">
    <location>
        <begin position="485"/>
        <end position="494"/>
    </location>
</feature>
<feature type="domain" description="PDZ" evidence="6">
    <location>
        <begin position="1038"/>
        <end position="1109"/>
    </location>
</feature>
<evidence type="ECO:0000256" key="5">
    <source>
        <dbReference type="SAM" id="MobiDB-lite"/>
    </source>
</evidence>
<feature type="domain" description="PDZ" evidence="6">
    <location>
        <begin position="2262"/>
        <end position="2338"/>
    </location>
</feature>
<feature type="non-terminal residue" evidence="7">
    <location>
        <position position="1"/>
    </location>
</feature>
<evidence type="ECO:0000256" key="1">
    <source>
        <dbReference type="ARBA" id="ARBA00004370"/>
    </source>
</evidence>
<comment type="caution">
    <text evidence="7">The sequence shown here is derived from an EMBL/GenBank/DDBJ whole genome shotgun (WGS) entry which is preliminary data.</text>
</comment>
<feature type="domain" description="PDZ" evidence="6">
    <location>
        <begin position="664"/>
        <end position="760"/>
    </location>
</feature>
<feature type="compositionally biased region" description="Basic and acidic residues" evidence="5">
    <location>
        <begin position="1638"/>
        <end position="1647"/>
    </location>
</feature>
<dbReference type="CDD" id="cd06671">
    <property type="entry name" value="PDZ7_MUPP1-PD6_PATJ-like"/>
    <property type="match status" value="1"/>
</dbReference>
<feature type="compositionally biased region" description="Polar residues" evidence="5">
    <location>
        <begin position="1935"/>
        <end position="1948"/>
    </location>
</feature>
<dbReference type="InterPro" id="IPR001478">
    <property type="entry name" value="PDZ"/>
</dbReference>
<feature type="compositionally biased region" description="Low complexity" evidence="5">
    <location>
        <begin position="2207"/>
        <end position="2221"/>
    </location>
</feature>
<protein>
    <recommendedName>
        <fullName evidence="6">PDZ domain-containing protein</fullName>
    </recommendedName>
</protein>
<evidence type="ECO:0000256" key="3">
    <source>
        <dbReference type="ARBA" id="ARBA00022737"/>
    </source>
</evidence>
<keyword evidence="3" id="KW-0677">Repeat</keyword>
<evidence type="ECO:0000313" key="8">
    <source>
        <dbReference type="Proteomes" id="UP001328107"/>
    </source>
</evidence>
<dbReference type="PROSITE" id="PS50106">
    <property type="entry name" value="PDZ"/>
    <property type="match status" value="10"/>
</dbReference>
<dbReference type="CDD" id="cd06670">
    <property type="entry name" value="PDZ6_MUPP1-like"/>
    <property type="match status" value="1"/>
</dbReference>
<feature type="domain" description="PDZ" evidence="6">
    <location>
        <begin position="1969"/>
        <end position="2052"/>
    </location>
</feature>
<dbReference type="Pfam" id="PF00595">
    <property type="entry name" value="PDZ"/>
    <property type="match status" value="9"/>
</dbReference>